<dbReference type="RefSeq" id="WP_050746449.1">
    <property type="nucleotide sequence ID" value="NZ_CP086612.1"/>
</dbReference>
<dbReference type="Gene3D" id="1.10.238.10">
    <property type="entry name" value="EF-hand"/>
    <property type="match status" value="1"/>
</dbReference>
<dbReference type="SUPFAM" id="SSF47473">
    <property type="entry name" value="EF-hand"/>
    <property type="match status" value="1"/>
</dbReference>
<dbReference type="InterPro" id="IPR018247">
    <property type="entry name" value="EF_Hand_1_Ca_BS"/>
</dbReference>
<sequence>MKRKTILTLGAIAAVAVIGGATIPAIAGGGPWGMMGGHAPGMMMQGADGAGWGPGRMGQRAGHGPMGMNGFAENPVFQSFDADKDGKVTATEAEAGVSALLATHDADKSGALSEAEFAALFSEVTKGMAARPFAMLDDDGNKEISAEEITFPVKMMARMGRLTDINAGTPTKP</sequence>
<evidence type="ECO:0000313" key="2">
    <source>
        <dbReference type="EMBL" id="MXO02778.1"/>
    </source>
</evidence>
<accession>A0A6N8TNF3</accession>
<dbReference type="GO" id="GO:0005509">
    <property type="term" value="F:calcium ion binding"/>
    <property type="evidence" value="ECO:0007669"/>
    <property type="project" value="InterPro"/>
</dbReference>
<dbReference type="Proteomes" id="UP000440304">
    <property type="component" value="Unassembled WGS sequence"/>
</dbReference>
<dbReference type="AlphaFoldDB" id="A0A6N8TNF3"/>
<dbReference type="EMBL" id="WUML01000031">
    <property type="protein sequence ID" value="MXO02778.1"/>
    <property type="molecule type" value="Genomic_DNA"/>
</dbReference>
<dbReference type="PROSITE" id="PS00018">
    <property type="entry name" value="EF_HAND_1"/>
    <property type="match status" value="2"/>
</dbReference>
<dbReference type="PROSITE" id="PS50222">
    <property type="entry name" value="EF_HAND_2"/>
    <property type="match status" value="1"/>
</dbReference>
<evidence type="ECO:0000313" key="3">
    <source>
        <dbReference type="Proteomes" id="UP000440304"/>
    </source>
</evidence>
<dbReference type="InterPro" id="IPR002048">
    <property type="entry name" value="EF_hand_dom"/>
</dbReference>
<dbReference type="Pfam" id="PF13202">
    <property type="entry name" value="EF-hand_5"/>
    <property type="match status" value="1"/>
</dbReference>
<proteinExistence type="predicted"/>
<dbReference type="InterPro" id="IPR011992">
    <property type="entry name" value="EF-hand-dom_pair"/>
</dbReference>
<protein>
    <submittedName>
        <fullName evidence="2">Calcium-binding protein</fullName>
    </submittedName>
</protein>
<organism evidence="2 3">
    <name type="scientific">Shinella zoogloeoides</name>
    <name type="common">Crabtreella saccharophila</name>
    <dbReference type="NCBI Taxonomy" id="352475"/>
    <lineage>
        <taxon>Bacteria</taxon>
        <taxon>Pseudomonadati</taxon>
        <taxon>Pseudomonadota</taxon>
        <taxon>Alphaproteobacteria</taxon>
        <taxon>Hyphomicrobiales</taxon>
        <taxon>Rhizobiaceae</taxon>
        <taxon>Shinella</taxon>
    </lineage>
</organism>
<feature type="domain" description="EF-hand" evidence="1">
    <location>
        <begin position="92"/>
        <end position="127"/>
    </location>
</feature>
<gene>
    <name evidence="2" type="ORF">GR156_20940</name>
</gene>
<name>A0A6N8TNF3_SHIZO</name>
<reference evidence="2 3" key="1">
    <citation type="submission" date="2019-12" db="EMBL/GenBank/DDBJ databases">
        <title>Shinella granuli gen. nov., sp. nov., and proposal of the reclassification of Zoogloea ramigera ATCC 19623 as Shinella zoogloeoides sp. nov.</title>
        <authorList>
            <person name="Gao J."/>
        </authorList>
    </citation>
    <scope>NUCLEOTIDE SEQUENCE [LARGE SCALE GENOMIC DNA]</scope>
    <source>
        <strain evidence="2 3">DSM 287</strain>
    </source>
</reference>
<dbReference type="OrthoDB" id="8404005at2"/>
<comment type="caution">
    <text evidence="2">The sequence shown here is derived from an EMBL/GenBank/DDBJ whole genome shotgun (WGS) entry which is preliminary data.</text>
</comment>
<evidence type="ECO:0000259" key="1">
    <source>
        <dbReference type="PROSITE" id="PS50222"/>
    </source>
</evidence>